<dbReference type="GeneID" id="24424489"/>
<reference evidence="2 3" key="1">
    <citation type="journal article" date="2012" name="Nucleic Acids Res.">
        <title>Sequencing of the smallest Apicomplexan genome from the human pathogen Babesia microti.</title>
        <authorList>
            <person name="Cornillot E."/>
            <person name="Hadj-Kaddour K."/>
            <person name="Dassouli A."/>
            <person name="Noel B."/>
            <person name="Ranwez V."/>
            <person name="Vacherie B."/>
            <person name="Augagneur Y."/>
            <person name="Bres V."/>
            <person name="Duclos A."/>
            <person name="Randazzo S."/>
            <person name="Carcy B."/>
            <person name="Debierre-Grockiego F."/>
            <person name="Delbecq S."/>
            <person name="Moubri-Menage K."/>
            <person name="Shams-Eldin H."/>
            <person name="Usmani-Brown S."/>
            <person name="Bringaud F."/>
            <person name="Wincker P."/>
            <person name="Vivares C.P."/>
            <person name="Schwarz R.T."/>
            <person name="Schetters T.P."/>
            <person name="Krause P.J."/>
            <person name="Gorenflot A."/>
            <person name="Berry V."/>
            <person name="Barbe V."/>
            <person name="Ben Mamoun C."/>
        </authorList>
    </citation>
    <scope>NUCLEOTIDE SEQUENCE [LARGE SCALE GENOMIC DNA]</scope>
    <source>
        <strain evidence="2 3">RI</strain>
    </source>
</reference>
<accession>I7JAM7</accession>
<dbReference type="EMBL" id="FO082872">
    <property type="protein sequence ID" value="CCF73859.1"/>
    <property type="molecule type" value="Genomic_DNA"/>
</dbReference>
<evidence type="ECO:0000313" key="3">
    <source>
        <dbReference type="Proteomes" id="UP000002899"/>
    </source>
</evidence>
<dbReference type="VEuPathDB" id="PiroplasmaDB:BMR1_02g03535"/>
<dbReference type="Proteomes" id="UP000002899">
    <property type="component" value="Chromosome II"/>
</dbReference>
<dbReference type="KEGG" id="bmic:BMR1_02g03535"/>
<feature type="region of interest" description="Disordered" evidence="1">
    <location>
        <begin position="1"/>
        <end position="22"/>
    </location>
</feature>
<organism evidence="2 3">
    <name type="scientific">Babesia microti (strain RI)</name>
    <dbReference type="NCBI Taxonomy" id="1133968"/>
    <lineage>
        <taxon>Eukaryota</taxon>
        <taxon>Sar</taxon>
        <taxon>Alveolata</taxon>
        <taxon>Apicomplexa</taxon>
        <taxon>Aconoidasida</taxon>
        <taxon>Piroplasmida</taxon>
        <taxon>Babesiidae</taxon>
        <taxon>Babesia</taxon>
    </lineage>
</organism>
<reference evidence="2 3" key="3">
    <citation type="journal article" date="2016" name="Sci. Rep.">
        <title>Genome-wide diversity and gene expression profiling of Babesia microti isolates identify polymorphic genes that mediate host-pathogen interactions.</title>
        <authorList>
            <person name="Silva J.C."/>
            <person name="Cornillot E."/>
            <person name="McCracken C."/>
            <person name="Usmani-Brown S."/>
            <person name="Dwivedi A."/>
            <person name="Ifeonu O.O."/>
            <person name="Crabtree J."/>
            <person name="Gotia H.T."/>
            <person name="Virji A.Z."/>
            <person name="Reynes C."/>
            <person name="Colinge J."/>
            <person name="Kumar V."/>
            <person name="Lawres L."/>
            <person name="Pazzi J.E."/>
            <person name="Pablo J.V."/>
            <person name="Hung C."/>
            <person name="Brancato J."/>
            <person name="Kumari P."/>
            <person name="Orvis J."/>
            <person name="Tretina K."/>
            <person name="Chibucos M."/>
            <person name="Ott S."/>
            <person name="Sadzewicz L."/>
            <person name="Sengamalay N."/>
            <person name="Shetty A.C."/>
            <person name="Su Q."/>
            <person name="Tallon L."/>
            <person name="Fraser C.M."/>
            <person name="Frutos R."/>
            <person name="Molina D.M."/>
            <person name="Krause P.J."/>
            <person name="Ben Mamoun C."/>
        </authorList>
    </citation>
    <scope>NUCLEOTIDE SEQUENCE [LARGE SCALE GENOMIC DNA]</scope>
    <source>
        <strain evidence="2 3">RI</strain>
    </source>
</reference>
<name>I7JAM7_BABMR</name>
<dbReference type="AlphaFoldDB" id="I7JAM7"/>
<proteinExistence type="predicted"/>
<gene>
    <name evidence="2" type="ORF">BMR1_02g03535</name>
</gene>
<evidence type="ECO:0000313" key="2">
    <source>
        <dbReference type="EMBL" id="CCF73859.1"/>
    </source>
</evidence>
<protein>
    <submittedName>
        <fullName evidence="2">Uncharacterized protein</fullName>
    </submittedName>
</protein>
<dbReference type="RefSeq" id="XP_012648468.1">
    <property type="nucleotide sequence ID" value="XM_012793014.1"/>
</dbReference>
<sequence>MEAGGVDVDIHPGETSPIESDTNDLNYGYDLHQSTVEFPSNDPSRLLGRGVRLYKQNLVEATSSDYCMSPHIVDGYFSPSVHSQCDSNTWSNERVSVKSLVNSFNKQIASHKSSADKSSDKSSVDHGNSPFLTYTSSIEDGIINHSEFHSSPTGRTLPMGPENYNFYQMIQQQDNHINYPNNFNDTKIIHDGRRNLFSIGYNHLLHNDMFDISYMAERGMIYSFNHFNGAYTDQHDTCSLVGMNRSGRKQSIGFKNSFSNSDRIFVIKRGLARICWEPDFEWQTIGVAIFECDQSNIDFHNEQLPHSNISNFPTFNLSNSILFNFSNPDHYDRDEYNFGGQESEKYLITYSDPTLWDVSKTIVNGSYIRAFKIEQYGNKDSLTLLNMIKSGIQKLFQPFLIDETWSSFKAYPLDANSTPLADPAVSTSVGIDDSERGKPVKLFVEFIEEFKSTPQPSPARQSKPTSVKDLTLAVNVFSLVKKRH</sequence>
<evidence type="ECO:0000256" key="1">
    <source>
        <dbReference type="SAM" id="MobiDB-lite"/>
    </source>
</evidence>
<keyword evidence="3" id="KW-1185">Reference proteome</keyword>
<reference evidence="2 3" key="2">
    <citation type="journal article" date="2013" name="PLoS ONE">
        <title>Whole genome mapping and re-organization of the nuclear and mitochondrial genomes of Babesia microti isolates.</title>
        <authorList>
            <person name="Cornillot E."/>
            <person name="Dassouli A."/>
            <person name="Garg A."/>
            <person name="Pachikara N."/>
            <person name="Randazzo S."/>
            <person name="Depoix D."/>
            <person name="Carcy B."/>
            <person name="Delbecq S."/>
            <person name="Frutos R."/>
            <person name="Silva J.C."/>
            <person name="Sutton R."/>
            <person name="Krause P.J."/>
            <person name="Mamoun C.B."/>
        </authorList>
    </citation>
    <scope>NUCLEOTIDE SEQUENCE [LARGE SCALE GENOMIC DNA]</scope>
    <source>
        <strain evidence="2 3">RI</strain>
    </source>
</reference>